<evidence type="ECO:0000256" key="1">
    <source>
        <dbReference type="ARBA" id="ARBA00008520"/>
    </source>
</evidence>
<comment type="similarity">
    <text evidence="1">Belongs to the bacterial solute-binding protein 1 family.</text>
</comment>
<evidence type="ECO:0000256" key="3">
    <source>
        <dbReference type="ARBA" id="ARBA00022729"/>
    </source>
</evidence>
<accession>A0A1E3ABA3</accession>
<reference evidence="5 6" key="1">
    <citation type="submission" date="2016-07" db="EMBL/GenBank/DDBJ databases">
        <title>Characterization of isolates of Eisenbergiella tayi derived from blood cultures, using whole genome sequencing.</title>
        <authorList>
            <person name="Burdz T."/>
            <person name="Wiebe D."/>
            <person name="Huynh C."/>
            <person name="Bernard K."/>
        </authorList>
    </citation>
    <scope>NUCLEOTIDE SEQUENCE [LARGE SCALE GENOMIC DNA]</scope>
    <source>
        <strain evidence="5 6">NML 110608</strain>
    </source>
</reference>
<evidence type="ECO:0000313" key="5">
    <source>
        <dbReference type="EMBL" id="ODM06044.1"/>
    </source>
</evidence>
<comment type="caution">
    <text evidence="5">The sequence shown here is derived from an EMBL/GenBank/DDBJ whole genome shotgun (WGS) entry which is preliminary data.</text>
</comment>
<proteinExistence type="inferred from homology"/>
<keyword evidence="3 4" id="KW-0732">Signal</keyword>
<gene>
    <name evidence="5" type="primary">malE_1</name>
    <name evidence="5" type="ORF">BEI61_01933</name>
</gene>
<evidence type="ECO:0000313" key="6">
    <source>
        <dbReference type="Proteomes" id="UP000094067"/>
    </source>
</evidence>
<feature type="chain" id="PRO_5038512443" evidence="4">
    <location>
        <begin position="21"/>
        <end position="452"/>
    </location>
</feature>
<feature type="signal peptide" evidence="4">
    <location>
        <begin position="1"/>
        <end position="20"/>
    </location>
</feature>
<name>A0A1E3ABA3_9FIRM</name>
<sequence>MKKKLLSAVLSVAMIATVLAGCGGSGASTSQTGAVGESTAAAAAEEGSSAASAATSTDGVKITVLNTKSEIQTQWEELAAEYKDITGVDVEVSVTVGDSPSQDITKRYASGEVPTIFMGDIQDIIMLDEYALDLSNEDWAKDGGSDYGCNYNGRLIGFPFCIEARGLMYNKTAIEAAAGETFDPTSIKSLDDLTALLDKLVAGGMETPVALNMEDWSLGGHYLTQVYEEQDGTLEGTTAFLDGLKAGTEDLKSNARWNSLMDTFDVLMKYNMNAGDPLAADYNNNAVSLAEGDIAFWFNGNWAWAEMSDFAVDGSEYGIMPVAQPDSSNGAVDKLAGGASKYCMIDTKFNSEAQQQAAKDFLNWLVYDEKGQDFLVNKCSLVPAFSNITLEVTNPMGLSVQSYANEGNLIPGYPEYPGDHWKEMGAEMQKYLGGQETRDQLADNISAYWQAQ</sequence>
<evidence type="ECO:0000256" key="2">
    <source>
        <dbReference type="ARBA" id="ARBA00022448"/>
    </source>
</evidence>
<dbReference type="RefSeq" id="WP_069152121.1">
    <property type="nucleotide sequence ID" value="NZ_MCGH01000002.1"/>
</dbReference>
<dbReference type="InterPro" id="IPR006059">
    <property type="entry name" value="SBP"/>
</dbReference>
<dbReference type="Pfam" id="PF01547">
    <property type="entry name" value="SBP_bac_1"/>
    <property type="match status" value="1"/>
</dbReference>
<dbReference type="Proteomes" id="UP000094067">
    <property type="component" value="Unassembled WGS sequence"/>
</dbReference>
<organism evidence="5 6">
    <name type="scientific">Eisenbergiella tayi</name>
    <dbReference type="NCBI Taxonomy" id="1432052"/>
    <lineage>
        <taxon>Bacteria</taxon>
        <taxon>Bacillati</taxon>
        <taxon>Bacillota</taxon>
        <taxon>Clostridia</taxon>
        <taxon>Lachnospirales</taxon>
        <taxon>Lachnospiraceae</taxon>
        <taxon>Eisenbergiella</taxon>
    </lineage>
</organism>
<keyword evidence="2" id="KW-0813">Transport</keyword>
<dbReference type="PATRIC" id="fig|1432052.4.peg.2159"/>
<evidence type="ECO:0000256" key="4">
    <source>
        <dbReference type="SAM" id="SignalP"/>
    </source>
</evidence>
<protein>
    <submittedName>
        <fullName evidence="5">Maltose-binding periplasmic protein</fullName>
    </submittedName>
</protein>
<dbReference type="InterPro" id="IPR050490">
    <property type="entry name" value="Bact_solute-bd_prot1"/>
</dbReference>
<dbReference type="SUPFAM" id="SSF53850">
    <property type="entry name" value="Periplasmic binding protein-like II"/>
    <property type="match status" value="1"/>
</dbReference>
<dbReference type="PANTHER" id="PTHR43649">
    <property type="entry name" value="ARABINOSE-BINDING PROTEIN-RELATED"/>
    <property type="match status" value="1"/>
</dbReference>
<dbReference type="PROSITE" id="PS51257">
    <property type="entry name" value="PROKAR_LIPOPROTEIN"/>
    <property type="match status" value="1"/>
</dbReference>
<dbReference type="PANTHER" id="PTHR43649:SF34">
    <property type="entry name" value="ABC TRANSPORTER PERIPLASMIC-BINDING PROTEIN YCJN-RELATED"/>
    <property type="match status" value="1"/>
</dbReference>
<dbReference type="AlphaFoldDB" id="A0A1E3ABA3"/>
<dbReference type="Gene3D" id="3.40.190.10">
    <property type="entry name" value="Periplasmic binding protein-like II"/>
    <property type="match status" value="2"/>
</dbReference>
<dbReference type="EMBL" id="MCGH01000002">
    <property type="protein sequence ID" value="ODM06044.1"/>
    <property type="molecule type" value="Genomic_DNA"/>
</dbReference>